<keyword evidence="2" id="KW-1185">Reference proteome</keyword>
<feature type="non-terminal residue" evidence="1">
    <location>
        <position position="102"/>
    </location>
</feature>
<name>A0A3L8SKK3_CHLGU</name>
<evidence type="ECO:0000313" key="2">
    <source>
        <dbReference type="Proteomes" id="UP000276834"/>
    </source>
</evidence>
<sequence length="102" mass="10951">MTEQIQVAEPPAGSPKGFAKVQELFEQTQSIYGFVDKAQESCSCGSGEPGWITEDLKQSPAKFQAKSVSIATASALLSHEKEKKAAITKQEKITAHLIAGEE</sequence>
<organism evidence="1 2">
    <name type="scientific">Chloebia gouldiae</name>
    <name type="common">Gouldian finch</name>
    <name type="synonym">Erythrura gouldiae</name>
    <dbReference type="NCBI Taxonomy" id="44316"/>
    <lineage>
        <taxon>Eukaryota</taxon>
        <taxon>Metazoa</taxon>
        <taxon>Chordata</taxon>
        <taxon>Craniata</taxon>
        <taxon>Vertebrata</taxon>
        <taxon>Euteleostomi</taxon>
        <taxon>Archelosauria</taxon>
        <taxon>Archosauria</taxon>
        <taxon>Dinosauria</taxon>
        <taxon>Saurischia</taxon>
        <taxon>Theropoda</taxon>
        <taxon>Coelurosauria</taxon>
        <taxon>Aves</taxon>
        <taxon>Neognathae</taxon>
        <taxon>Neoaves</taxon>
        <taxon>Telluraves</taxon>
        <taxon>Australaves</taxon>
        <taxon>Passeriformes</taxon>
        <taxon>Passeroidea</taxon>
        <taxon>Passeridae</taxon>
        <taxon>Chloebia</taxon>
    </lineage>
</organism>
<reference evidence="1 2" key="1">
    <citation type="journal article" date="2018" name="Proc. R. Soc. B">
        <title>A non-coding region near Follistatin controls head colour polymorphism in the Gouldian finch.</title>
        <authorList>
            <person name="Toomey M.B."/>
            <person name="Marques C.I."/>
            <person name="Andrade P."/>
            <person name="Araujo P.M."/>
            <person name="Sabatino S."/>
            <person name="Gazda M.A."/>
            <person name="Afonso S."/>
            <person name="Lopes R.J."/>
            <person name="Corbo J.C."/>
            <person name="Carneiro M."/>
        </authorList>
    </citation>
    <scope>NUCLEOTIDE SEQUENCE [LARGE SCALE GENOMIC DNA]</scope>
    <source>
        <strain evidence="1">Red01</strain>
        <tissue evidence="1">Muscle</tissue>
    </source>
</reference>
<proteinExistence type="predicted"/>
<evidence type="ECO:0000313" key="1">
    <source>
        <dbReference type="EMBL" id="RLW03742.1"/>
    </source>
</evidence>
<protein>
    <submittedName>
        <fullName evidence="1">Uncharacterized protein</fullName>
    </submittedName>
</protein>
<dbReference type="Proteomes" id="UP000276834">
    <property type="component" value="Unassembled WGS sequence"/>
</dbReference>
<dbReference type="EMBL" id="QUSF01000015">
    <property type="protein sequence ID" value="RLW03742.1"/>
    <property type="molecule type" value="Genomic_DNA"/>
</dbReference>
<gene>
    <name evidence="1" type="ORF">DV515_00006450</name>
</gene>
<comment type="caution">
    <text evidence="1">The sequence shown here is derived from an EMBL/GenBank/DDBJ whole genome shotgun (WGS) entry which is preliminary data.</text>
</comment>
<accession>A0A3L8SKK3</accession>
<dbReference type="AlphaFoldDB" id="A0A3L8SKK3"/>